<evidence type="ECO:0000256" key="2">
    <source>
        <dbReference type="ARBA" id="ARBA00009387"/>
    </source>
</evidence>
<evidence type="ECO:0000313" key="6">
    <source>
        <dbReference type="Proteomes" id="UP000708298"/>
    </source>
</evidence>
<evidence type="ECO:0000313" key="5">
    <source>
        <dbReference type="EMBL" id="MCB8876372.1"/>
    </source>
</evidence>
<dbReference type="AlphaFoldDB" id="A0A963YTP0"/>
<feature type="domain" description="Transglycosylase SLT" evidence="3">
    <location>
        <begin position="96"/>
        <end position="201"/>
    </location>
</feature>
<name>A0A963YTP0_9PROT</name>
<reference evidence="5" key="2">
    <citation type="submission" date="2021-01" db="EMBL/GenBank/DDBJ databases">
        <authorList>
            <person name="Mieszkin S."/>
            <person name="Pouder E."/>
            <person name="Alain K."/>
        </authorList>
    </citation>
    <scope>NUCLEOTIDE SEQUENCE</scope>
    <source>
        <strain evidence="5">HW T2.11</strain>
    </source>
</reference>
<dbReference type="PANTHER" id="PTHR37423">
    <property type="entry name" value="SOLUBLE LYTIC MUREIN TRANSGLYCOSYLASE-RELATED"/>
    <property type="match status" value="1"/>
</dbReference>
<dbReference type="InterPro" id="IPR007730">
    <property type="entry name" value="SPOR-like_dom"/>
</dbReference>
<feature type="domain" description="SPOR" evidence="4">
    <location>
        <begin position="497"/>
        <end position="572"/>
    </location>
</feature>
<evidence type="ECO:0000259" key="3">
    <source>
        <dbReference type="Pfam" id="PF01464"/>
    </source>
</evidence>
<keyword evidence="6" id="KW-1185">Reference proteome</keyword>
<comment type="similarity">
    <text evidence="1">Belongs to the transglycosylase Slt family.</text>
</comment>
<protein>
    <submittedName>
        <fullName evidence="5">Transglycosylase SLT domain-containing protein</fullName>
    </submittedName>
</protein>
<dbReference type="GO" id="GO:0042834">
    <property type="term" value="F:peptidoglycan binding"/>
    <property type="evidence" value="ECO:0007669"/>
    <property type="project" value="InterPro"/>
</dbReference>
<dbReference type="PANTHER" id="PTHR37423:SF2">
    <property type="entry name" value="MEMBRANE-BOUND LYTIC MUREIN TRANSGLYCOSYLASE C"/>
    <property type="match status" value="1"/>
</dbReference>
<accession>A0A963YTP0</accession>
<reference evidence="5" key="1">
    <citation type="journal article" date="2021" name="Microorganisms">
        <title>Acidisoma silvae sp. nov. and Acidisomacellulosilytica sp. nov., Two Acidophilic Bacteria Isolated from Decaying Wood, Hydrolyzing Cellulose and Producing Poly-3-hydroxybutyrate.</title>
        <authorList>
            <person name="Mieszkin S."/>
            <person name="Pouder E."/>
            <person name="Uroz S."/>
            <person name="Simon-Colin C."/>
            <person name="Alain K."/>
        </authorList>
    </citation>
    <scope>NUCLEOTIDE SEQUENCE</scope>
    <source>
        <strain evidence="5">HW T2.11</strain>
    </source>
</reference>
<organism evidence="5 6">
    <name type="scientific">Acidisoma silvae</name>
    <dbReference type="NCBI Taxonomy" id="2802396"/>
    <lineage>
        <taxon>Bacteria</taxon>
        <taxon>Pseudomonadati</taxon>
        <taxon>Pseudomonadota</taxon>
        <taxon>Alphaproteobacteria</taxon>
        <taxon>Acetobacterales</taxon>
        <taxon>Acidocellaceae</taxon>
        <taxon>Acidisoma</taxon>
    </lineage>
</organism>
<dbReference type="SUPFAM" id="SSF53955">
    <property type="entry name" value="Lysozyme-like"/>
    <property type="match status" value="1"/>
</dbReference>
<dbReference type="Pfam" id="PF05036">
    <property type="entry name" value="SPOR"/>
    <property type="match status" value="1"/>
</dbReference>
<dbReference type="InterPro" id="IPR023346">
    <property type="entry name" value="Lysozyme-like_dom_sf"/>
</dbReference>
<evidence type="ECO:0000259" key="4">
    <source>
        <dbReference type="Pfam" id="PF05036"/>
    </source>
</evidence>
<comment type="similarity">
    <text evidence="2">Belongs to the virb1 family.</text>
</comment>
<dbReference type="Pfam" id="PF01464">
    <property type="entry name" value="SLT"/>
    <property type="match status" value="1"/>
</dbReference>
<dbReference type="CDD" id="cd00254">
    <property type="entry name" value="LT-like"/>
    <property type="match status" value="1"/>
</dbReference>
<dbReference type="InterPro" id="IPR008258">
    <property type="entry name" value="Transglycosylase_SLT_dom_1"/>
</dbReference>
<comment type="caution">
    <text evidence="5">The sequence shown here is derived from an EMBL/GenBank/DDBJ whole genome shotgun (WGS) entry which is preliminary data.</text>
</comment>
<evidence type="ECO:0000256" key="1">
    <source>
        <dbReference type="ARBA" id="ARBA00007734"/>
    </source>
</evidence>
<dbReference type="Gene3D" id="1.10.530.10">
    <property type="match status" value="1"/>
</dbReference>
<sequence>MTAPDAPREVTDSGLVGQGCLSRASATVAISASSPVVSRGARHLRFGLGLAMMGLLAACAGHHSHLSSSQQAIQYKDNASGNYAPPGPPSDPWGPYILAASSRFDVPPSWIRSVIHVESGGNEYINGQLVTSGPGAMGLMQLMPDTYQELEAQYGLGNDPYNPRDNIMAGTAYLREMYDLFGSPGFLAAYNAGPQRLNQYLTDGRPLPAETTHYLAMIEPHIEGDMPGGRSPADQFAMNSMTAPSAAPYNGGGASDPNSLANTGGGLVGGAGYLGGSTGSHGGAGAMVAMNQVPTVAPIASSDDSGDSSTDALNAQQVANHSAGLLANGGGAVPADLMVASNDPRPSPAQVDQQEAAADAAVAGGQVNAPIQQAANYQPAVSGGYQPAVVEQSPVAAAPLPATQPTFQVAPSYQNEAAPAAVVPSGTHLAQNAMPPPPAPSYYQRPRVIASGGVQDLSSEVNQPMTSTPYQPRAATGLHLIAPAEAAPMAGFGGGQGGGWGIQVGAYGSANDARHAVEAARHAERYQLAAAHSIVMPVQVSQHTLYRARLAGLSQNAAVNACQGIRGRSPCMVLSPDAIGD</sequence>
<dbReference type="Proteomes" id="UP000708298">
    <property type="component" value="Unassembled WGS sequence"/>
</dbReference>
<proteinExistence type="inferred from homology"/>
<gene>
    <name evidence="5" type="ORF">ASILVAE211_14355</name>
</gene>
<dbReference type="EMBL" id="JAESVB010000006">
    <property type="protein sequence ID" value="MCB8876372.1"/>
    <property type="molecule type" value="Genomic_DNA"/>
</dbReference>